<dbReference type="Proteomes" id="UP001480595">
    <property type="component" value="Unassembled WGS sequence"/>
</dbReference>
<dbReference type="RefSeq" id="XP_066715427.1">
    <property type="nucleotide sequence ID" value="XM_066858485.1"/>
</dbReference>
<sequence>MSRSQSPTRGGVAGPEQYAAQTTSRTANPKLIITGQEATKSSSVASSSKAWIEQQRLSLFSIGAQFDDVDQIANDLHDPHATTCPDDATLKGVEADSQSPSINSSQSEQTAEESDIEFLSESHPFMLALPAILRDTLPRFIEWANRYAGTQRVGGKDASHQGSADKGKATASSSKRKFVPYSSGPGDQDEVADEDLEGNKRRRKATPNDDDDEGPLLACPFYKKDKLKHSNCLTFRLKRIKDVKQHLTRKHSQPQFCARCGDPFDTQEILRNHTRYGQCSLADFEAPEGVTEDQKRYLANRVSRKLPLIEQWYQVWDILFHPLGRPSTPFIESPTQEFITGFREFWAENGQDIVAEHIQGRDELPHSVLQEERDLASLHAIVQQVVTSLVHRYIHRHNAWKATGDSQHYQHSHIPEPVPFNTNQMEHDLWTDSGTRPHYYGDLTTFVDSPVTTIETSQRDTLPNVLDDAANAGLETCIDPTVLVELDEWLRNWYRENQGNNGTN</sequence>
<dbReference type="PANTHER" id="PTHR38166:SF1">
    <property type="entry name" value="C2H2-TYPE DOMAIN-CONTAINING PROTEIN"/>
    <property type="match status" value="1"/>
</dbReference>
<evidence type="ECO:0000313" key="3">
    <source>
        <dbReference type="Proteomes" id="UP001480595"/>
    </source>
</evidence>
<comment type="caution">
    <text evidence="2">The sequence shown here is derived from an EMBL/GenBank/DDBJ whole genome shotgun (WGS) entry which is preliminary data.</text>
</comment>
<feature type="compositionally biased region" description="Acidic residues" evidence="1">
    <location>
        <begin position="187"/>
        <end position="196"/>
    </location>
</feature>
<feature type="region of interest" description="Disordered" evidence="1">
    <location>
        <begin position="1"/>
        <end position="45"/>
    </location>
</feature>
<gene>
    <name evidence="2" type="ORF">PG994_007076</name>
</gene>
<reference evidence="2 3" key="1">
    <citation type="submission" date="2023-01" db="EMBL/GenBank/DDBJ databases">
        <title>Analysis of 21 Apiospora genomes using comparative genomics revels a genus with tremendous synthesis potential of carbohydrate active enzymes and secondary metabolites.</title>
        <authorList>
            <person name="Sorensen T."/>
        </authorList>
    </citation>
    <scope>NUCLEOTIDE SEQUENCE [LARGE SCALE GENOMIC DNA]</scope>
    <source>
        <strain evidence="2 3">CBS 135458</strain>
    </source>
</reference>
<accession>A0ABR1UZR5</accession>
<dbReference type="GeneID" id="92091548"/>
<organism evidence="2 3">
    <name type="scientific">Apiospora phragmitis</name>
    <dbReference type="NCBI Taxonomy" id="2905665"/>
    <lineage>
        <taxon>Eukaryota</taxon>
        <taxon>Fungi</taxon>
        <taxon>Dikarya</taxon>
        <taxon>Ascomycota</taxon>
        <taxon>Pezizomycotina</taxon>
        <taxon>Sordariomycetes</taxon>
        <taxon>Xylariomycetidae</taxon>
        <taxon>Amphisphaeriales</taxon>
        <taxon>Apiosporaceae</taxon>
        <taxon>Apiospora</taxon>
    </lineage>
</organism>
<name>A0ABR1UZR5_9PEZI</name>
<feature type="compositionally biased region" description="Low complexity" evidence="1">
    <location>
        <begin position="97"/>
        <end position="109"/>
    </location>
</feature>
<dbReference type="PANTHER" id="PTHR38166">
    <property type="entry name" value="C2H2-TYPE DOMAIN-CONTAINING PROTEIN-RELATED"/>
    <property type="match status" value="1"/>
</dbReference>
<protein>
    <recommendedName>
        <fullName evidence="4">C2H2-type domain-containing protein</fullName>
    </recommendedName>
</protein>
<keyword evidence="3" id="KW-1185">Reference proteome</keyword>
<evidence type="ECO:0000256" key="1">
    <source>
        <dbReference type="SAM" id="MobiDB-lite"/>
    </source>
</evidence>
<dbReference type="EMBL" id="JAQQWL010000007">
    <property type="protein sequence ID" value="KAK8064438.1"/>
    <property type="molecule type" value="Genomic_DNA"/>
</dbReference>
<feature type="region of interest" description="Disordered" evidence="1">
    <location>
        <begin position="77"/>
        <end position="116"/>
    </location>
</feature>
<feature type="compositionally biased region" description="Basic and acidic residues" evidence="1">
    <location>
        <begin position="154"/>
        <end position="168"/>
    </location>
</feature>
<feature type="region of interest" description="Disordered" evidence="1">
    <location>
        <begin position="153"/>
        <end position="215"/>
    </location>
</feature>
<evidence type="ECO:0008006" key="4">
    <source>
        <dbReference type="Google" id="ProtNLM"/>
    </source>
</evidence>
<proteinExistence type="predicted"/>
<evidence type="ECO:0000313" key="2">
    <source>
        <dbReference type="EMBL" id="KAK8064438.1"/>
    </source>
</evidence>